<proteinExistence type="predicted"/>
<name>A0AAF0UDM4_SOLVR</name>
<sequence>MDYLIRKFSRILTISVDGSGIRSLQYSGQFLSCPVVSTYVHDLYVCMLAKESRFICKTKLIELGHFVRVKHHFCVLAFELKVDLHKLPQGLHMLTTLPYNSWEALLLELLLLLFH</sequence>
<keyword evidence="2" id="KW-1185">Reference proteome</keyword>
<dbReference type="Proteomes" id="UP001234989">
    <property type="component" value="Chromosome 8"/>
</dbReference>
<dbReference type="AlphaFoldDB" id="A0AAF0UDM4"/>
<reference evidence="1" key="1">
    <citation type="submission" date="2023-08" db="EMBL/GenBank/DDBJ databases">
        <title>A de novo genome assembly of Solanum verrucosum Schlechtendal, a Mexican diploid species geographically isolated from the other diploid A-genome species in potato relatives.</title>
        <authorList>
            <person name="Hosaka K."/>
        </authorList>
    </citation>
    <scope>NUCLEOTIDE SEQUENCE</scope>
    <source>
        <tissue evidence="1">Young leaves</tissue>
    </source>
</reference>
<evidence type="ECO:0000313" key="2">
    <source>
        <dbReference type="Proteomes" id="UP001234989"/>
    </source>
</evidence>
<accession>A0AAF0UDM4</accession>
<dbReference type="EMBL" id="CP133619">
    <property type="protein sequence ID" value="WMV43529.1"/>
    <property type="molecule type" value="Genomic_DNA"/>
</dbReference>
<evidence type="ECO:0000313" key="1">
    <source>
        <dbReference type="EMBL" id="WMV43529.1"/>
    </source>
</evidence>
<organism evidence="1 2">
    <name type="scientific">Solanum verrucosum</name>
    <dbReference type="NCBI Taxonomy" id="315347"/>
    <lineage>
        <taxon>Eukaryota</taxon>
        <taxon>Viridiplantae</taxon>
        <taxon>Streptophyta</taxon>
        <taxon>Embryophyta</taxon>
        <taxon>Tracheophyta</taxon>
        <taxon>Spermatophyta</taxon>
        <taxon>Magnoliopsida</taxon>
        <taxon>eudicotyledons</taxon>
        <taxon>Gunneridae</taxon>
        <taxon>Pentapetalae</taxon>
        <taxon>asterids</taxon>
        <taxon>lamiids</taxon>
        <taxon>Solanales</taxon>
        <taxon>Solanaceae</taxon>
        <taxon>Solanoideae</taxon>
        <taxon>Solaneae</taxon>
        <taxon>Solanum</taxon>
    </lineage>
</organism>
<gene>
    <name evidence="1" type="ORF">MTR67_036914</name>
</gene>
<protein>
    <submittedName>
        <fullName evidence="1">Uncharacterized protein</fullName>
    </submittedName>
</protein>